<evidence type="ECO:0000313" key="1">
    <source>
        <dbReference type="EMBL" id="KXA89907.1"/>
    </source>
</evidence>
<reference evidence="1 2" key="1">
    <citation type="journal article" date="2016" name="Sci. Rep.">
        <title>Metabolic traits of an uncultured archaeal lineage -MSBL1- from brine pools of the Red Sea.</title>
        <authorList>
            <person name="Mwirichia R."/>
            <person name="Alam I."/>
            <person name="Rashid M."/>
            <person name="Vinu M."/>
            <person name="Ba-Alawi W."/>
            <person name="Anthony Kamau A."/>
            <person name="Kamanda Ngugi D."/>
            <person name="Goker M."/>
            <person name="Klenk H.P."/>
            <person name="Bajic V."/>
            <person name="Stingl U."/>
        </authorList>
    </citation>
    <scope>NUCLEOTIDE SEQUENCE [LARGE SCALE GENOMIC DNA]</scope>
    <source>
        <strain evidence="1">SCGC-AAA259B11</strain>
    </source>
</reference>
<proteinExistence type="predicted"/>
<keyword evidence="2" id="KW-1185">Reference proteome</keyword>
<protein>
    <submittedName>
        <fullName evidence="1">Uncharacterized protein</fullName>
    </submittedName>
</protein>
<dbReference type="EMBL" id="LHXK01000018">
    <property type="protein sequence ID" value="KXA89907.1"/>
    <property type="molecule type" value="Genomic_DNA"/>
</dbReference>
<organism evidence="1 2">
    <name type="scientific">candidate division MSBL1 archaeon SCGC-AAA259B11</name>
    <dbReference type="NCBI Taxonomy" id="1698260"/>
    <lineage>
        <taxon>Archaea</taxon>
        <taxon>Methanobacteriati</taxon>
        <taxon>Methanobacteriota</taxon>
        <taxon>candidate division MSBL1</taxon>
    </lineage>
</organism>
<dbReference type="AlphaFoldDB" id="A0A133U6V1"/>
<accession>A0A133U6V1</accession>
<evidence type="ECO:0000313" key="2">
    <source>
        <dbReference type="Proteomes" id="UP000070184"/>
    </source>
</evidence>
<gene>
    <name evidence="1" type="ORF">AKJ61_01850</name>
</gene>
<dbReference type="Proteomes" id="UP000070184">
    <property type="component" value="Unassembled WGS sequence"/>
</dbReference>
<name>A0A133U6V1_9EURY</name>
<sequence>MRADPAFFRRRPRRLMDKKSEVVLMTGTVFPDCPACEEGVLVPFSFSEDVFEKWKCNRCGFVLQKKE</sequence>
<comment type="caution">
    <text evidence="1">The sequence shown here is derived from an EMBL/GenBank/DDBJ whole genome shotgun (WGS) entry which is preliminary data.</text>
</comment>